<gene>
    <name evidence="1" type="ORF">E2C01_000529</name>
</gene>
<protein>
    <submittedName>
        <fullName evidence="1">Uncharacterized protein</fullName>
    </submittedName>
</protein>
<organism evidence="1 2">
    <name type="scientific">Portunus trituberculatus</name>
    <name type="common">Swimming crab</name>
    <name type="synonym">Neptunus trituberculatus</name>
    <dbReference type="NCBI Taxonomy" id="210409"/>
    <lineage>
        <taxon>Eukaryota</taxon>
        <taxon>Metazoa</taxon>
        <taxon>Ecdysozoa</taxon>
        <taxon>Arthropoda</taxon>
        <taxon>Crustacea</taxon>
        <taxon>Multicrustacea</taxon>
        <taxon>Malacostraca</taxon>
        <taxon>Eumalacostraca</taxon>
        <taxon>Eucarida</taxon>
        <taxon>Decapoda</taxon>
        <taxon>Pleocyemata</taxon>
        <taxon>Brachyura</taxon>
        <taxon>Eubrachyura</taxon>
        <taxon>Portunoidea</taxon>
        <taxon>Portunidae</taxon>
        <taxon>Portuninae</taxon>
        <taxon>Portunus</taxon>
    </lineage>
</organism>
<proteinExistence type="predicted"/>
<accession>A0A5B7CFD6</accession>
<dbReference type="EMBL" id="VSRR010000013">
    <property type="protein sequence ID" value="MPC07960.1"/>
    <property type="molecule type" value="Genomic_DNA"/>
</dbReference>
<reference evidence="1 2" key="1">
    <citation type="submission" date="2019-05" db="EMBL/GenBank/DDBJ databases">
        <title>Another draft genome of Portunus trituberculatus and its Hox gene families provides insights of decapod evolution.</title>
        <authorList>
            <person name="Jeong J.-H."/>
            <person name="Song I."/>
            <person name="Kim S."/>
            <person name="Choi T."/>
            <person name="Kim D."/>
            <person name="Ryu S."/>
            <person name="Kim W."/>
        </authorList>
    </citation>
    <scope>NUCLEOTIDE SEQUENCE [LARGE SCALE GENOMIC DNA]</scope>
    <source>
        <tissue evidence="1">Muscle</tissue>
    </source>
</reference>
<sequence>MKDDYEDYVTLPESERRKNEMEKMYSIVCVWGSVRCWQFIGTVRSGTGSPRVPLMPPVISHSLANTFDAVLASYLPLMLCGRASAEIKAVMVVVLPGYRSVQLPVTRPSVPLNSPRFPGG</sequence>
<evidence type="ECO:0000313" key="1">
    <source>
        <dbReference type="EMBL" id="MPC07960.1"/>
    </source>
</evidence>
<dbReference type="AlphaFoldDB" id="A0A5B7CFD6"/>
<evidence type="ECO:0000313" key="2">
    <source>
        <dbReference type="Proteomes" id="UP000324222"/>
    </source>
</evidence>
<name>A0A5B7CFD6_PORTR</name>
<dbReference type="Proteomes" id="UP000324222">
    <property type="component" value="Unassembled WGS sequence"/>
</dbReference>
<comment type="caution">
    <text evidence="1">The sequence shown here is derived from an EMBL/GenBank/DDBJ whole genome shotgun (WGS) entry which is preliminary data.</text>
</comment>
<keyword evidence="2" id="KW-1185">Reference proteome</keyword>